<gene>
    <name evidence="2" type="ORF">Sradi_3006400</name>
</gene>
<sequence>MILSPSCPSLNIVPQLQTIDRSCCNELYKAITKIIADRLAPTLEYLIDRCQAAFVGGRNITDNIFLTQEMIRQYTRKQISPCCTINVDLHKAFDSVSWGFLSQVLHGYGFLPPFIS</sequence>
<organism evidence="2">
    <name type="scientific">Sesamum radiatum</name>
    <name type="common">Black benniseed</name>
    <dbReference type="NCBI Taxonomy" id="300843"/>
    <lineage>
        <taxon>Eukaryota</taxon>
        <taxon>Viridiplantae</taxon>
        <taxon>Streptophyta</taxon>
        <taxon>Embryophyta</taxon>
        <taxon>Tracheophyta</taxon>
        <taxon>Spermatophyta</taxon>
        <taxon>Magnoliopsida</taxon>
        <taxon>eudicotyledons</taxon>
        <taxon>Gunneridae</taxon>
        <taxon>Pentapetalae</taxon>
        <taxon>asterids</taxon>
        <taxon>lamiids</taxon>
        <taxon>Lamiales</taxon>
        <taxon>Pedaliaceae</taxon>
        <taxon>Sesamum</taxon>
    </lineage>
</organism>
<reference evidence="2" key="2">
    <citation type="journal article" date="2024" name="Plant">
        <title>Genomic evolution and insights into agronomic trait innovations of Sesamum species.</title>
        <authorList>
            <person name="Miao H."/>
            <person name="Wang L."/>
            <person name="Qu L."/>
            <person name="Liu H."/>
            <person name="Sun Y."/>
            <person name="Le M."/>
            <person name="Wang Q."/>
            <person name="Wei S."/>
            <person name="Zheng Y."/>
            <person name="Lin W."/>
            <person name="Duan Y."/>
            <person name="Cao H."/>
            <person name="Xiong S."/>
            <person name="Wang X."/>
            <person name="Wei L."/>
            <person name="Li C."/>
            <person name="Ma Q."/>
            <person name="Ju M."/>
            <person name="Zhao R."/>
            <person name="Li G."/>
            <person name="Mu C."/>
            <person name="Tian Q."/>
            <person name="Mei H."/>
            <person name="Zhang T."/>
            <person name="Gao T."/>
            <person name="Zhang H."/>
        </authorList>
    </citation>
    <scope>NUCLEOTIDE SEQUENCE</scope>
    <source>
        <strain evidence="2">G02</strain>
    </source>
</reference>
<dbReference type="AlphaFoldDB" id="A0AAW2S0V3"/>
<name>A0AAW2S0V3_SESRA</name>
<dbReference type="Pfam" id="PF00078">
    <property type="entry name" value="RVT_1"/>
    <property type="match status" value="1"/>
</dbReference>
<evidence type="ECO:0000313" key="2">
    <source>
        <dbReference type="EMBL" id="KAL0386121.1"/>
    </source>
</evidence>
<protein>
    <recommendedName>
        <fullName evidence="1">Reverse transcriptase domain-containing protein</fullName>
    </recommendedName>
</protein>
<dbReference type="EMBL" id="JACGWJ010000012">
    <property type="protein sequence ID" value="KAL0386121.1"/>
    <property type="molecule type" value="Genomic_DNA"/>
</dbReference>
<accession>A0AAW2S0V3</accession>
<proteinExistence type="predicted"/>
<dbReference type="InterPro" id="IPR000477">
    <property type="entry name" value="RT_dom"/>
</dbReference>
<reference evidence="2" key="1">
    <citation type="submission" date="2020-06" db="EMBL/GenBank/DDBJ databases">
        <authorList>
            <person name="Li T."/>
            <person name="Hu X."/>
            <person name="Zhang T."/>
            <person name="Song X."/>
            <person name="Zhang H."/>
            <person name="Dai N."/>
            <person name="Sheng W."/>
            <person name="Hou X."/>
            <person name="Wei L."/>
        </authorList>
    </citation>
    <scope>NUCLEOTIDE SEQUENCE</scope>
    <source>
        <strain evidence="2">G02</strain>
        <tissue evidence="2">Leaf</tissue>
    </source>
</reference>
<evidence type="ECO:0000259" key="1">
    <source>
        <dbReference type="Pfam" id="PF00078"/>
    </source>
</evidence>
<feature type="domain" description="Reverse transcriptase" evidence="1">
    <location>
        <begin position="22"/>
        <end position="111"/>
    </location>
</feature>
<dbReference type="PANTHER" id="PTHR19446">
    <property type="entry name" value="REVERSE TRANSCRIPTASES"/>
    <property type="match status" value="1"/>
</dbReference>
<comment type="caution">
    <text evidence="2">The sequence shown here is derived from an EMBL/GenBank/DDBJ whole genome shotgun (WGS) entry which is preliminary data.</text>
</comment>